<dbReference type="EMBL" id="JACYGY010000001">
    <property type="protein sequence ID" value="MBE9462999.1"/>
    <property type="molecule type" value="Genomic_DNA"/>
</dbReference>
<dbReference type="InterPro" id="IPR034660">
    <property type="entry name" value="DinB/YfiT-like"/>
</dbReference>
<protein>
    <submittedName>
        <fullName evidence="2">DinB family protein</fullName>
    </submittedName>
</protein>
<sequence>METVIQASERLRYLLQTIPDLLDKIPKTEFSFKASPTQWSKKEILGHLIDSATNNHQRFIRIQFENEPIIFYDQNEWCQHNNYQNLSTSHIIQFWKIYNQHLLEIIKIISADNLQRFGAGKDGQKLPLHFYITDYVDHLEHHLKQLVTY</sequence>
<dbReference type="RefSeq" id="WP_194121161.1">
    <property type="nucleotide sequence ID" value="NZ_JACYGY010000001.1"/>
</dbReference>
<feature type="domain" description="DinB-like" evidence="1">
    <location>
        <begin position="16"/>
        <end position="146"/>
    </location>
</feature>
<dbReference type="Gene3D" id="1.20.120.450">
    <property type="entry name" value="dinb family like domain"/>
    <property type="match status" value="1"/>
</dbReference>
<evidence type="ECO:0000313" key="3">
    <source>
        <dbReference type="Proteomes" id="UP000634134"/>
    </source>
</evidence>
<comment type="caution">
    <text evidence="2">The sequence shown here is derived from an EMBL/GenBank/DDBJ whole genome shotgun (WGS) entry which is preliminary data.</text>
</comment>
<organism evidence="2 3">
    <name type="scientific">Dyadobacter subterraneus</name>
    <dbReference type="NCBI Taxonomy" id="2773304"/>
    <lineage>
        <taxon>Bacteria</taxon>
        <taxon>Pseudomonadati</taxon>
        <taxon>Bacteroidota</taxon>
        <taxon>Cytophagia</taxon>
        <taxon>Cytophagales</taxon>
        <taxon>Spirosomataceae</taxon>
        <taxon>Dyadobacter</taxon>
    </lineage>
</organism>
<gene>
    <name evidence="2" type="ORF">IEE83_14020</name>
</gene>
<dbReference type="SUPFAM" id="SSF109854">
    <property type="entry name" value="DinB/YfiT-like putative metalloenzymes"/>
    <property type="match status" value="1"/>
</dbReference>
<keyword evidence="3" id="KW-1185">Reference proteome</keyword>
<name>A0ABR9WCX0_9BACT</name>
<proteinExistence type="predicted"/>
<accession>A0ABR9WCX0</accession>
<evidence type="ECO:0000259" key="1">
    <source>
        <dbReference type="Pfam" id="PF12867"/>
    </source>
</evidence>
<dbReference type="InterPro" id="IPR024775">
    <property type="entry name" value="DinB-like"/>
</dbReference>
<evidence type="ECO:0000313" key="2">
    <source>
        <dbReference type="EMBL" id="MBE9462999.1"/>
    </source>
</evidence>
<reference evidence="3" key="1">
    <citation type="submission" date="2023-07" db="EMBL/GenBank/DDBJ databases">
        <title>Dyadobacter sp. nov 'subterranea' isolated from contaminted grondwater.</title>
        <authorList>
            <person name="Szabo I."/>
            <person name="Al-Omari J."/>
            <person name="Szerdahelyi S.G."/>
            <person name="Rado J."/>
        </authorList>
    </citation>
    <scope>NUCLEOTIDE SEQUENCE [LARGE SCALE GENOMIC DNA]</scope>
    <source>
        <strain evidence="3">UP-52</strain>
    </source>
</reference>
<dbReference type="Proteomes" id="UP000634134">
    <property type="component" value="Unassembled WGS sequence"/>
</dbReference>
<dbReference type="Pfam" id="PF12867">
    <property type="entry name" value="DinB_2"/>
    <property type="match status" value="1"/>
</dbReference>